<gene>
    <name evidence="5" type="ORF">ACIB24_02070</name>
</gene>
<dbReference type="PANTHER" id="PTHR43673">
    <property type="entry name" value="NAD(P)H NITROREDUCTASE YDGI-RELATED"/>
    <property type="match status" value="1"/>
</dbReference>
<evidence type="ECO:0000313" key="6">
    <source>
        <dbReference type="Proteomes" id="UP001612915"/>
    </source>
</evidence>
<proteinExistence type="inferred from homology"/>
<name>A0ABW8AHL0_9ACTN</name>
<keyword evidence="6" id="KW-1185">Reference proteome</keyword>
<dbReference type="CDD" id="cd02062">
    <property type="entry name" value="Nitro_FMN_reductase"/>
    <property type="match status" value="1"/>
</dbReference>
<dbReference type="SUPFAM" id="SSF55469">
    <property type="entry name" value="FMN-dependent nitroreductase-like"/>
    <property type="match status" value="1"/>
</dbReference>
<dbReference type="Pfam" id="PF00881">
    <property type="entry name" value="Nitroreductase"/>
    <property type="match status" value="1"/>
</dbReference>
<organism evidence="5 6">
    <name type="scientific">Spongisporangium articulatum</name>
    <dbReference type="NCBI Taxonomy" id="3362603"/>
    <lineage>
        <taxon>Bacteria</taxon>
        <taxon>Bacillati</taxon>
        <taxon>Actinomycetota</taxon>
        <taxon>Actinomycetes</taxon>
        <taxon>Kineosporiales</taxon>
        <taxon>Kineosporiaceae</taxon>
        <taxon>Spongisporangium</taxon>
    </lineage>
</organism>
<comment type="similarity">
    <text evidence="1">Belongs to the nitroreductase family.</text>
</comment>
<evidence type="ECO:0000256" key="2">
    <source>
        <dbReference type="ARBA" id="ARBA00023002"/>
    </source>
</evidence>
<protein>
    <submittedName>
        <fullName evidence="5">Nitroreductase family protein</fullName>
        <ecNumber evidence="5">1.7.1.-</ecNumber>
    </submittedName>
</protein>
<dbReference type="EC" id="1.7.1.-" evidence="5"/>
<dbReference type="RefSeq" id="WP_398274425.1">
    <property type="nucleotide sequence ID" value="NZ_JBITLV010000001.1"/>
</dbReference>
<comment type="caution">
    <text evidence="5">The sequence shown here is derived from an EMBL/GenBank/DDBJ whole genome shotgun (WGS) entry which is preliminary data.</text>
</comment>
<evidence type="ECO:0000259" key="4">
    <source>
        <dbReference type="Pfam" id="PF00881"/>
    </source>
</evidence>
<dbReference type="Gene3D" id="3.40.109.10">
    <property type="entry name" value="NADH Oxidase"/>
    <property type="match status" value="1"/>
</dbReference>
<dbReference type="PANTHER" id="PTHR43673:SF10">
    <property type="entry name" value="NADH DEHYDROGENASE_NAD(P)H NITROREDUCTASE XCC3605-RELATED"/>
    <property type="match status" value="1"/>
</dbReference>
<reference evidence="5 6" key="1">
    <citation type="submission" date="2024-10" db="EMBL/GenBank/DDBJ databases">
        <title>The Natural Products Discovery Center: Release of the First 8490 Sequenced Strains for Exploring Actinobacteria Biosynthetic Diversity.</title>
        <authorList>
            <person name="Kalkreuter E."/>
            <person name="Kautsar S.A."/>
            <person name="Yang D."/>
            <person name="Bader C.D."/>
            <person name="Teijaro C.N."/>
            <person name="Fluegel L."/>
            <person name="Davis C.M."/>
            <person name="Simpson J.R."/>
            <person name="Lauterbach L."/>
            <person name="Steele A.D."/>
            <person name="Gui C."/>
            <person name="Meng S."/>
            <person name="Li G."/>
            <person name="Viehrig K."/>
            <person name="Ye F."/>
            <person name="Su P."/>
            <person name="Kiefer A.F."/>
            <person name="Nichols A."/>
            <person name="Cepeda A.J."/>
            <person name="Yan W."/>
            <person name="Fan B."/>
            <person name="Jiang Y."/>
            <person name="Adhikari A."/>
            <person name="Zheng C.-J."/>
            <person name="Schuster L."/>
            <person name="Cowan T.M."/>
            <person name="Smanski M.J."/>
            <person name="Chevrette M.G."/>
            <person name="De Carvalho L.P.S."/>
            <person name="Shen B."/>
        </authorList>
    </citation>
    <scope>NUCLEOTIDE SEQUENCE [LARGE SCALE GENOMIC DNA]</scope>
    <source>
        <strain evidence="5 6">NPDC049639</strain>
    </source>
</reference>
<feature type="domain" description="Nitroreductase" evidence="4">
    <location>
        <begin position="50"/>
        <end position="180"/>
    </location>
</feature>
<dbReference type="InterPro" id="IPR000415">
    <property type="entry name" value="Nitroreductase-like"/>
</dbReference>
<evidence type="ECO:0000256" key="3">
    <source>
        <dbReference type="SAM" id="MobiDB-lite"/>
    </source>
</evidence>
<sequence>MSTDTNARLVLPGEEPSSPPAVSRPPGGSIWDDGTPTPEELDVTNWLLTTTRSNRKTLDMDRPVPLDVIEECLEISLQAPTAHNTQRWHWIVVDDRKKIEAIADVYRRTWLQTTRGAKRPGRRFKASTESNAKYSKIEDSTQWFADNMHRVPLMVVPCVTGVRYDDAMVGRQWVQAMEAAARGPATGLEGRVPSALWIYSGFFATIYPAVWQFQLALRARGLGSTLTVNHLANEDLTAEILELPGGVTQACLLPVAYTTKRTFKPALRQPLASKLSYNTFEGTRE</sequence>
<keyword evidence="2 5" id="KW-0560">Oxidoreductase</keyword>
<dbReference type="Proteomes" id="UP001612915">
    <property type="component" value="Unassembled WGS sequence"/>
</dbReference>
<dbReference type="EMBL" id="JBITLV010000001">
    <property type="protein sequence ID" value="MFI7585844.1"/>
    <property type="molecule type" value="Genomic_DNA"/>
</dbReference>
<accession>A0ABW8AHL0</accession>
<evidence type="ECO:0000313" key="5">
    <source>
        <dbReference type="EMBL" id="MFI7585844.1"/>
    </source>
</evidence>
<feature type="region of interest" description="Disordered" evidence="3">
    <location>
        <begin position="1"/>
        <end position="38"/>
    </location>
</feature>
<dbReference type="InterPro" id="IPR029479">
    <property type="entry name" value="Nitroreductase"/>
</dbReference>
<evidence type="ECO:0000256" key="1">
    <source>
        <dbReference type="ARBA" id="ARBA00007118"/>
    </source>
</evidence>
<dbReference type="GO" id="GO:0016491">
    <property type="term" value="F:oxidoreductase activity"/>
    <property type="evidence" value="ECO:0007669"/>
    <property type="project" value="UniProtKB-KW"/>
</dbReference>